<protein>
    <submittedName>
        <fullName evidence="2">Uncharacterized protein</fullName>
    </submittedName>
</protein>
<proteinExistence type="predicted"/>
<organism evidence="2 3">
    <name type="scientific">Mycena pura</name>
    <dbReference type="NCBI Taxonomy" id="153505"/>
    <lineage>
        <taxon>Eukaryota</taxon>
        <taxon>Fungi</taxon>
        <taxon>Dikarya</taxon>
        <taxon>Basidiomycota</taxon>
        <taxon>Agaricomycotina</taxon>
        <taxon>Agaricomycetes</taxon>
        <taxon>Agaricomycetidae</taxon>
        <taxon>Agaricales</taxon>
        <taxon>Marasmiineae</taxon>
        <taxon>Mycenaceae</taxon>
        <taxon>Mycena</taxon>
    </lineage>
</organism>
<dbReference type="AlphaFoldDB" id="A0AAD6V344"/>
<keyword evidence="3" id="KW-1185">Reference proteome</keyword>
<dbReference type="EMBL" id="JARJCW010000058">
    <property type="protein sequence ID" value="KAJ7201580.1"/>
    <property type="molecule type" value="Genomic_DNA"/>
</dbReference>
<reference evidence="2" key="1">
    <citation type="submission" date="2023-03" db="EMBL/GenBank/DDBJ databases">
        <title>Massive genome expansion in bonnet fungi (Mycena s.s.) driven by repeated elements and novel gene families across ecological guilds.</title>
        <authorList>
            <consortium name="Lawrence Berkeley National Laboratory"/>
            <person name="Harder C.B."/>
            <person name="Miyauchi S."/>
            <person name="Viragh M."/>
            <person name="Kuo A."/>
            <person name="Thoen E."/>
            <person name="Andreopoulos B."/>
            <person name="Lu D."/>
            <person name="Skrede I."/>
            <person name="Drula E."/>
            <person name="Henrissat B."/>
            <person name="Morin E."/>
            <person name="Kohler A."/>
            <person name="Barry K."/>
            <person name="LaButti K."/>
            <person name="Morin E."/>
            <person name="Salamov A."/>
            <person name="Lipzen A."/>
            <person name="Mereny Z."/>
            <person name="Hegedus B."/>
            <person name="Baldrian P."/>
            <person name="Stursova M."/>
            <person name="Weitz H."/>
            <person name="Taylor A."/>
            <person name="Grigoriev I.V."/>
            <person name="Nagy L.G."/>
            <person name="Martin F."/>
            <person name="Kauserud H."/>
        </authorList>
    </citation>
    <scope>NUCLEOTIDE SEQUENCE</scope>
    <source>
        <strain evidence="2">9144</strain>
    </source>
</reference>
<sequence>MNGNILTLHLGTFHPFIAASHGQRSATYTTKEGARCACERTPPLVCYTSWRCCRASGRRHRFVRGRNGQIWATHATRQFAGSCPRKHTPQPPAVVPPNVRTLCRELGVQADLGGTHDDAVRAQPRPPADASPGPHWHEQLANERRAARSGRPASDELRAAGGQRAASGAWHAKSVGGGRQRAAGGGGREAGSGRRAVLLCAVCAHTVGCGV</sequence>
<feature type="compositionally biased region" description="Low complexity" evidence="1">
    <location>
        <begin position="159"/>
        <end position="169"/>
    </location>
</feature>
<evidence type="ECO:0000256" key="1">
    <source>
        <dbReference type="SAM" id="MobiDB-lite"/>
    </source>
</evidence>
<comment type="caution">
    <text evidence="2">The sequence shown here is derived from an EMBL/GenBank/DDBJ whole genome shotgun (WGS) entry which is preliminary data.</text>
</comment>
<evidence type="ECO:0000313" key="2">
    <source>
        <dbReference type="EMBL" id="KAJ7201580.1"/>
    </source>
</evidence>
<feature type="compositionally biased region" description="Basic and acidic residues" evidence="1">
    <location>
        <begin position="135"/>
        <end position="146"/>
    </location>
</feature>
<feature type="region of interest" description="Disordered" evidence="1">
    <location>
        <begin position="116"/>
        <end position="191"/>
    </location>
</feature>
<name>A0AAD6V344_9AGAR</name>
<dbReference type="Proteomes" id="UP001219525">
    <property type="component" value="Unassembled WGS sequence"/>
</dbReference>
<feature type="compositionally biased region" description="Gly residues" evidence="1">
    <location>
        <begin position="175"/>
        <end position="190"/>
    </location>
</feature>
<accession>A0AAD6V344</accession>
<evidence type="ECO:0000313" key="3">
    <source>
        <dbReference type="Proteomes" id="UP001219525"/>
    </source>
</evidence>
<gene>
    <name evidence="2" type="ORF">GGX14DRAFT_399920</name>
</gene>